<dbReference type="AlphaFoldDB" id="A0A8S4QTT6"/>
<evidence type="ECO:0000313" key="2">
    <source>
        <dbReference type="Proteomes" id="UP000838756"/>
    </source>
</evidence>
<name>A0A8S4QTT6_9NEOP</name>
<dbReference type="Proteomes" id="UP000838756">
    <property type="component" value="Unassembled WGS sequence"/>
</dbReference>
<gene>
    <name evidence="1" type="primary">jg4245</name>
    <name evidence="1" type="ORF">PAEG_LOCUS4309</name>
</gene>
<protein>
    <submittedName>
        <fullName evidence="1">Jg4245 protein</fullName>
    </submittedName>
</protein>
<keyword evidence="2" id="KW-1185">Reference proteome</keyword>
<organism evidence="1 2">
    <name type="scientific">Pararge aegeria aegeria</name>
    <dbReference type="NCBI Taxonomy" id="348720"/>
    <lineage>
        <taxon>Eukaryota</taxon>
        <taxon>Metazoa</taxon>
        <taxon>Ecdysozoa</taxon>
        <taxon>Arthropoda</taxon>
        <taxon>Hexapoda</taxon>
        <taxon>Insecta</taxon>
        <taxon>Pterygota</taxon>
        <taxon>Neoptera</taxon>
        <taxon>Endopterygota</taxon>
        <taxon>Lepidoptera</taxon>
        <taxon>Glossata</taxon>
        <taxon>Ditrysia</taxon>
        <taxon>Papilionoidea</taxon>
        <taxon>Nymphalidae</taxon>
        <taxon>Satyrinae</taxon>
        <taxon>Satyrini</taxon>
        <taxon>Parargina</taxon>
        <taxon>Pararge</taxon>
    </lineage>
</organism>
<accession>A0A8S4QTT6</accession>
<dbReference type="EMBL" id="CAKXAJ010014666">
    <property type="protein sequence ID" value="CAH2216252.1"/>
    <property type="molecule type" value="Genomic_DNA"/>
</dbReference>
<proteinExistence type="predicted"/>
<comment type="caution">
    <text evidence="1">The sequence shown here is derived from an EMBL/GenBank/DDBJ whole genome shotgun (WGS) entry which is preliminary data.</text>
</comment>
<reference evidence="1" key="1">
    <citation type="submission" date="2022-03" db="EMBL/GenBank/DDBJ databases">
        <authorList>
            <person name="Lindestad O."/>
        </authorList>
    </citation>
    <scope>NUCLEOTIDE SEQUENCE</scope>
</reference>
<dbReference type="OrthoDB" id="6610237at2759"/>
<sequence length="47" mass="5172">MNPGETVRDVSAPEVRHTFQGTCLGRQGSDCADHVWSTSVIVRDREA</sequence>
<evidence type="ECO:0000313" key="1">
    <source>
        <dbReference type="EMBL" id="CAH2216252.1"/>
    </source>
</evidence>
<feature type="non-terminal residue" evidence="1">
    <location>
        <position position="47"/>
    </location>
</feature>